<dbReference type="PANTHER" id="PTHR33710">
    <property type="entry name" value="BNAC02G09200D PROTEIN"/>
    <property type="match status" value="1"/>
</dbReference>
<name>A0A9D5ACX6_PEA</name>
<dbReference type="EMBL" id="JAMSHJ010000005">
    <property type="protein sequence ID" value="KAI5403341.1"/>
    <property type="molecule type" value="Genomic_DNA"/>
</dbReference>
<reference evidence="1 2" key="1">
    <citation type="journal article" date="2022" name="Nat. Genet.">
        <title>Improved pea reference genome and pan-genome highlight genomic features and evolutionary characteristics.</title>
        <authorList>
            <person name="Yang T."/>
            <person name="Liu R."/>
            <person name="Luo Y."/>
            <person name="Hu S."/>
            <person name="Wang D."/>
            <person name="Wang C."/>
            <person name="Pandey M.K."/>
            <person name="Ge S."/>
            <person name="Xu Q."/>
            <person name="Li N."/>
            <person name="Li G."/>
            <person name="Huang Y."/>
            <person name="Saxena R.K."/>
            <person name="Ji Y."/>
            <person name="Li M."/>
            <person name="Yan X."/>
            <person name="He Y."/>
            <person name="Liu Y."/>
            <person name="Wang X."/>
            <person name="Xiang C."/>
            <person name="Varshney R.K."/>
            <person name="Ding H."/>
            <person name="Gao S."/>
            <person name="Zong X."/>
        </authorList>
    </citation>
    <scope>NUCLEOTIDE SEQUENCE [LARGE SCALE GENOMIC DNA]</scope>
    <source>
        <strain evidence="1 2">cv. Zhongwan 6</strain>
    </source>
</reference>
<proteinExistence type="predicted"/>
<comment type="caution">
    <text evidence="1">The sequence shown here is derived from an EMBL/GenBank/DDBJ whole genome shotgun (WGS) entry which is preliminary data.</text>
</comment>
<organism evidence="1 2">
    <name type="scientific">Pisum sativum</name>
    <name type="common">Garden pea</name>
    <name type="synonym">Lathyrus oleraceus</name>
    <dbReference type="NCBI Taxonomy" id="3888"/>
    <lineage>
        <taxon>Eukaryota</taxon>
        <taxon>Viridiplantae</taxon>
        <taxon>Streptophyta</taxon>
        <taxon>Embryophyta</taxon>
        <taxon>Tracheophyta</taxon>
        <taxon>Spermatophyta</taxon>
        <taxon>Magnoliopsida</taxon>
        <taxon>eudicotyledons</taxon>
        <taxon>Gunneridae</taxon>
        <taxon>Pentapetalae</taxon>
        <taxon>rosids</taxon>
        <taxon>fabids</taxon>
        <taxon>Fabales</taxon>
        <taxon>Fabaceae</taxon>
        <taxon>Papilionoideae</taxon>
        <taxon>50 kb inversion clade</taxon>
        <taxon>NPAAA clade</taxon>
        <taxon>Hologalegina</taxon>
        <taxon>IRL clade</taxon>
        <taxon>Fabeae</taxon>
        <taxon>Lathyrus</taxon>
    </lineage>
</organism>
<dbReference type="PANTHER" id="PTHR33710:SF65">
    <property type="entry name" value="ENDONUCLEASE_EXONUCLEASE_PHOSPHATASE"/>
    <property type="match status" value="1"/>
</dbReference>
<dbReference type="AlphaFoldDB" id="A0A9D5ACX6"/>
<accession>A0A9D5ACX6</accession>
<dbReference type="Gramene" id="Psat05G0077600-T1">
    <property type="protein sequence ID" value="KAI5403341.1"/>
    <property type="gene ID" value="KIW84_050776"/>
</dbReference>
<dbReference type="Proteomes" id="UP001058974">
    <property type="component" value="Chromosome 5"/>
</dbReference>
<gene>
    <name evidence="1" type="ORF">KIW84_050776</name>
</gene>
<evidence type="ECO:0000313" key="1">
    <source>
        <dbReference type="EMBL" id="KAI5403341.1"/>
    </source>
</evidence>
<evidence type="ECO:0000313" key="2">
    <source>
        <dbReference type="Proteomes" id="UP001058974"/>
    </source>
</evidence>
<sequence length="162" mass="18720">MMQKVGIFEVDNVGEYYTWSNKQTDDPIYSRIDKVLRNLDWLQGNLDTTLTNMDPIVSDNALLCMQGDRNQRIKRSKFKFIIAVADMEGFVGNVAARWREPTDGRPMLNNHIIEGVKARTMDVIKLNVIEEQMLQLRAKIDWLRLGDGNNSFFHASLKSKQK</sequence>
<protein>
    <submittedName>
        <fullName evidence="1">Uncharacterized protein</fullName>
    </submittedName>
</protein>
<keyword evidence="2" id="KW-1185">Reference proteome</keyword>